<dbReference type="RefSeq" id="WP_184677780.1">
    <property type="nucleotide sequence ID" value="NZ_JACHGY010000001.1"/>
</dbReference>
<gene>
    <name evidence="6" type="ORF">HNQ40_002056</name>
</gene>
<proteinExistence type="inferred from homology"/>
<dbReference type="GO" id="GO:0006310">
    <property type="term" value="P:DNA recombination"/>
    <property type="evidence" value="ECO:0007669"/>
    <property type="project" value="UniProtKB-KW"/>
</dbReference>
<keyword evidence="7" id="KW-1185">Reference proteome</keyword>
<evidence type="ECO:0000256" key="4">
    <source>
        <dbReference type="ARBA" id="ARBA00023172"/>
    </source>
</evidence>
<sequence>MLLEIALAVAVVLLLVAAVVAGVLVRARTSMATELHNAKAESESLRETNRELETKAAVAQQSLEETQSVKATADKLRDENTDLVKQVERLTADREALEKLHKKLDDSLAGLATKSLNESNKQFLELAKKTFESEKKDADASLKQRQVAIETLVKPIQEKLQQTTQAINEIEKNRKEAYGGLKQHLAAMVTDQKQLRDETANLVKALRRPEVRGQWGEMQLRRVAELAGMAAHCDFTEQTSVDSGALRPDMIVDLPGGRQIVVDAKTPITAYIDAAEATEDADRDTNLGRHVKHIEEKIAELSSKRYQDHFATADFVVLFIPGESFLYAAASRKPDLIENAMNRNVVIATPTTLISLLKVVALGWREEQLADNAKKIQDLGQELHKRVATLTRHLDNLGKAVGKTVEHYNKFVGSYESQVMVQTRKFQELGADSPKELPAEGEIEIIESSPRTLKAIEE</sequence>
<reference evidence="6 7" key="1">
    <citation type="submission" date="2020-08" db="EMBL/GenBank/DDBJ databases">
        <title>Genomic Encyclopedia of Type Strains, Phase IV (KMG-IV): sequencing the most valuable type-strain genomes for metagenomic binning, comparative biology and taxonomic classification.</title>
        <authorList>
            <person name="Goeker M."/>
        </authorList>
    </citation>
    <scope>NUCLEOTIDE SEQUENCE [LARGE SCALE GENOMIC DNA]</scope>
    <source>
        <strain evidence="6 7">DSM 103725</strain>
    </source>
</reference>
<dbReference type="PANTHER" id="PTHR30563:SF0">
    <property type="entry name" value="DNA RECOMBINATION PROTEIN RMUC"/>
    <property type="match status" value="1"/>
</dbReference>
<comment type="function">
    <text evidence="1">Involved in DNA recombination.</text>
</comment>
<keyword evidence="4" id="KW-0233">DNA recombination</keyword>
<dbReference type="Pfam" id="PF02646">
    <property type="entry name" value="RmuC"/>
    <property type="match status" value="1"/>
</dbReference>
<organism evidence="6 7">
    <name type="scientific">Algisphaera agarilytica</name>
    <dbReference type="NCBI Taxonomy" id="1385975"/>
    <lineage>
        <taxon>Bacteria</taxon>
        <taxon>Pseudomonadati</taxon>
        <taxon>Planctomycetota</taxon>
        <taxon>Phycisphaerae</taxon>
        <taxon>Phycisphaerales</taxon>
        <taxon>Phycisphaeraceae</taxon>
        <taxon>Algisphaera</taxon>
    </lineage>
</organism>
<feature type="coiled-coil region" evidence="5">
    <location>
        <begin position="35"/>
        <end position="107"/>
    </location>
</feature>
<dbReference type="Proteomes" id="UP000541810">
    <property type="component" value="Unassembled WGS sequence"/>
</dbReference>
<accession>A0A7X0H6M3</accession>
<evidence type="ECO:0000256" key="5">
    <source>
        <dbReference type="SAM" id="Coils"/>
    </source>
</evidence>
<keyword evidence="3 5" id="KW-0175">Coiled coil</keyword>
<name>A0A7X0H6M3_9BACT</name>
<dbReference type="EMBL" id="JACHGY010000001">
    <property type="protein sequence ID" value="MBB6430250.1"/>
    <property type="molecule type" value="Genomic_DNA"/>
</dbReference>
<evidence type="ECO:0000313" key="7">
    <source>
        <dbReference type="Proteomes" id="UP000541810"/>
    </source>
</evidence>
<evidence type="ECO:0000256" key="2">
    <source>
        <dbReference type="ARBA" id="ARBA00009840"/>
    </source>
</evidence>
<dbReference type="AlphaFoldDB" id="A0A7X0H6M3"/>
<comment type="similarity">
    <text evidence="2">Belongs to the RmuC family.</text>
</comment>
<comment type="caution">
    <text evidence="6">The sequence shown here is derived from an EMBL/GenBank/DDBJ whole genome shotgun (WGS) entry which is preliminary data.</text>
</comment>
<dbReference type="InterPro" id="IPR003798">
    <property type="entry name" value="DNA_recombination_RmuC"/>
</dbReference>
<evidence type="ECO:0000256" key="3">
    <source>
        <dbReference type="ARBA" id="ARBA00023054"/>
    </source>
</evidence>
<dbReference type="PANTHER" id="PTHR30563">
    <property type="entry name" value="DNA RECOMBINATION PROTEIN RMUC"/>
    <property type="match status" value="1"/>
</dbReference>
<protein>
    <submittedName>
        <fullName evidence="6">DNA recombination protein RmuC</fullName>
    </submittedName>
</protein>
<evidence type="ECO:0000313" key="6">
    <source>
        <dbReference type="EMBL" id="MBB6430250.1"/>
    </source>
</evidence>
<evidence type="ECO:0000256" key="1">
    <source>
        <dbReference type="ARBA" id="ARBA00003416"/>
    </source>
</evidence>